<evidence type="ECO:0000313" key="2">
    <source>
        <dbReference type="EMBL" id="CAA7018244.1"/>
    </source>
</evidence>
<organism evidence="2 3">
    <name type="scientific">Microthlaspi erraticum</name>
    <dbReference type="NCBI Taxonomy" id="1685480"/>
    <lineage>
        <taxon>Eukaryota</taxon>
        <taxon>Viridiplantae</taxon>
        <taxon>Streptophyta</taxon>
        <taxon>Embryophyta</taxon>
        <taxon>Tracheophyta</taxon>
        <taxon>Spermatophyta</taxon>
        <taxon>Magnoliopsida</taxon>
        <taxon>eudicotyledons</taxon>
        <taxon>Gunneridae</taxon>
        <taxon>Pentapetalae</taxon>
        <taxon>rosids</taxon>
        <taxon>malvids</taxon>
        <taxon>Brassicales</taxon>
        <taxon>Brassicaceae</taxon>
        <taxon>Coluteocarpeae</taxon>
        <taxon>Microthlaspi</taxon>
    </lineage>
</organism>
<name>A0A6D2HYH2_9BRAS</name>
<gene>
    <name evidence="2" type="ORF">MERR_LOCUS5479</name>
</gene>
<evidence type="ECO:0008006" key="4">
    <source>
        <dbReference type="Google" id="ProtNLM"/>
    </source>
</evidence>
<accession>A0A6D2HYH2</accession>
<comment type="caution">
    <text evidence="2">The sequence shown here is derived from an EMBL/GenBank/DDBJ whole genome shotgun (WGS) entry which is preliminary data.</text>
</comment>
<sequence>MEKECYEGLLHELEDGFKGLLGNGECRKRNRATVFDCEHVEASCSESHRPKKRITESDLEDDDDDEEELGLSCVVISDESEEEDSEKEETLQGMLKWLASVARCPHNPSIGVTPHWIQVTRAKKALLVQRDNLMGHQTMHPSMYEDDRRSTGRLRYSIRRPQLSKPHSSSSSCNGSLVSLSESRSNSCRALVTSCNSTASERRDLLAGTSAAMDLHVSKPHSFSSSCNGSLVSLSESRSNSCRALVTSCDSTPPERRDLLAGTSGAMDLQVYTNAITKPDESEMQRSYVSLGRHSQAQARVDEGSVSGLNSDSKWLGTCVSPLENEEDLDDTVGKGRPDSCSCDPLIAGSVECIRLHIAEKRMELKRELGDAFFHWRFNQMGEEVALRWTEREEKRFKELMVSDPERFWENAAKNFRGKTREQLVSYYFNVFLINRRRYQNRVTPRHIDSDDEGPFGAVGSSFGRAAVPSCGSDIMTCSENSQSDDFD</sequence>
<dbReference type="PANTHER" id="PTHR46410:SF18">
    <property type="entry name" value="AT-RICH INTERACTIVE DOMAIN-CONTAINING PROTEIN 2"/>
    <property type="match status" value="1"/>
</dbReference>
<dbReference type="EMBL" id="CACVBM020000366">
    <property type="protein sequence ID" value="CAA7018244.1"/>
    <property type="molecule type" value="Genomic_DNA"/>
</dbReference>
<dbReference type="InterPro" id="IPR001005">
    <property type="entry name" value="SANT/Myb"/>
</dbReference>
<keyword evidence="3" id="KW-1185">Reference proteome</keyword>
<proteinExistence type="predicted"/>
<feature type="compositionally biased region" description="Acidic residues" evidence="1">
    <location>
        <begin position="57"/>
        <end position="67"/>
    </location>
</feature>
<dbReference type="OrthoDB" id="1938591at2759"/>
<dbReference type="PANTHER" id="PTHR46410">
    <property type="entry name" value="AT-RICH INTERACTIVE DOMAIN-CONTAINING PROTEIN 2"/>
    <property type="match status" value="1"/>
</dbReference>
<dbReference type="Proteomes" id="UP000467841">
    <property type="component" value="Unassembled WGS sequence"/>
</dbReference>
<protein>
    <recommendedName>
        <fullName evidence="4">Myb-like domain-containing protein</fullName>
    </recommendedName>
</protein>
<dbReference type="AlphaFoldDB" id="A0A6D2HYH2"/>
<reference evidence="2" key="1">
    <citation type="submission" date="2020-01" db="EMBL/GenBank/DDBJ databases">
        <authorList>
            <person name="Mishra B."/>
        </authorList>
    </citation>
    <scope>NUCLEOTIDE SEQUENCE [LARGE SCALE GENOMIC DNA]</scope>
</reference>
<evidence type="ECO:0000256" key="1">
    <source>
        <dbReference type="SAM" id="MobiDB-lite"/>
    </source>
</evidence>
<feature type="region of interest" description="Disordered" evidence="1">
    <location>
        <begin position="46"/>
        <end position="67"/>
    </location>
</feature>
<evidence type="ECO:0000313" key="3">
    <source>
        <dbReference type="Proteomes" id="UP000467841"/>
    </source>
</evidence>
<dbReference type="CDD" id="cd00167">
    <property type="entry name" value="SANT"/>
    <property type="match status" value="1"/>
</dbReference>